<dbReference type="InterPro" id="IPR036412">
    <property type="entry name" value="HAD-like_sf"/>
</dbReference>
<reference evidence="2" key="1">
    <citation type="submission" date="2020-05" db="EMBL/GenBank/DDBJ databases">
        <title>Mycena genomes resolve the evolution of fungal bioluminescence.</title>
        <authorList>
            <person name="Tsai I.J."/>
        </authorList>
    </citation>
    <scope>NUCLEOTIDE SEQUENCE</scope>
    <source>
        <strain evidence="2">CCC161011</strain>
    </source>
</reference>
<comment type="caution">
    <text evidence="2">The sequence shown here is derived from an EMBL/GenBank/DDBJ whole genome shotgun (WGS) entry which is preliminary data.</text>
</comment>
<dbReference type="InterPro" id="IPR023214">
    <property type="entry name" value="HAD_sf"/>
</dbReference>
<dbReference type="PANTHER" id="PTHR43316">
    <property type="entry name" value="HYDROLASE, HALOACID DELAHOGENASE-RELATED"/>
    <property type="match status" value="1"/>
</dbReference>
<evidence type="ECO:0000313" key="3">
    <source>
        <dbReference type="Proteomes" id="UP000620124"/>
    </source>
</evidence>
<dbReference type="EMBL" id="JACAZI010000008">
    <property type="protein sequence ID" value="KAF7354411.1"/>
    <property type="molecule type" value="Genomic_DNA"/>
</dbReference>
<dbReference type="PANTHER" id="PTHR43316:SF3">
    <property type="entry name" value="HALOACID DEHALOGENASE, TYPE II (AFU_ORTHOLOGUE AFUA_2G07750)-RELATED"/>
    <property type="match status" value="1"/>
</dbReference>
<dbReference type="InterPro" id="IPR006439">
    <property type="entry name" value="HAD-SF_hydro_IA"/>
</dbReference>
<dbReference type="Gene3D" id="1.10.150.240">
    <property type="entry name" value="Putative phosphatase, domain 2"/>
    <property type="match status" value="1"/>
</dbReference>
<dbReference type="Gene3D" id="3.40.50.1000">
    <property type="entry name" value="HAD superfamily/HAD-like"/>
    <property type="match status" value="1"/>
</dbReference>
<proteinExistence type="predicted"/>
<accession>A0A8H6Y9P8</accession>
<dbReference type="InterPro" id="IPR023198">
    <property type="entry name" value="PGP-like_dom2"/>
</dbReference>
<evidence type="ECO:0000313" key="2">
    <source>
        <dbReference type="EMBL" id="KAF7354411.1"/>
    </source>
</evidence>
<dbReference type="Pfam" id="PF00702">
    <property type="entry name" value="Hydrolase"/>
    <property type="match status" value="1"/>
</dbReference>
<dbReference type="SUPFAM" id="SSF56784">
    <property type="entry name" value="HAD-like"/>
    <property type="match status" value="1"/>
</dbReference>
<dbReference type="AlphaFoldDB" id="A0A8H6Y9P8"/>
<organism evidence="2 3">
    <name type="scientific">Mycena venus</name>
    <dbReference type="NCBI Taxonomy" id="2733690"/>
    <lineage>
        <taxon>Eukaryota</taxon>
        <taxon>Fungi</taxon>
        <taxon>Dikarya</taxon>
        <taxon>Basidiomycota</taxon>
        <taxon>Agaricomycotina</taxon>
        <taxon>Agaricomycetes</taxon>
        <taxon>Agaricomycetidae</taxon>
        <taxon>Agaricales</taxon>
        <taxon>Marasmiineae</taxon>
        <taxon>Mycenaceae</taxon>
        <taxon>Mycena</taxon>
    </lineage>
</organism>
<protein>
    <submittedName>
        <fullName evidence="2">Haloacid type II</fullName>
    </submittedName>
</protein>
<sequence>MADLTDVKALLFDCFGTVVDWRGSVTRQLELVGREYGIGWLFSSVPALLLIAVTLLADGNWKEFAHTWRVGYIENTISPYEFNAHPSTRIAAGGKGPLNIDVMHRQILEQILGTPEWKALGDKLDTEARDKLTLVWHRLDGWLDTTPGLYELKREVIIGTLSNANGRLLVDMAKYADLPWDIVFSSEFFSSFKPDPKVYLGGVENLSLQPHECAMVAAHVNDLLAAEKLGMRTIYIPRPEEELEFPDVGEVKPKTDGGSVDLVVHSFTELAGLLAQRFKK</sequence>
<dbReference type="Proteomes" id="UP000620124">
    <property type="component" value="Unassembled WGS sequence"/>
</dbReference>
<keyword evidence="1" id="KW-0378">Hydrolase</keyword>
<gene>
    <name evidence="2" type="ORF">MVEN_01130100</name>
</gene>
<dbReference type="GO" id="GO:0016791">
    <property type="term" value="F:phosphatase activity"/>
    <property type="evidence" value="ECO:0007669"/>
    <property type="project" value="UniProtKB-ARBA"/>
</dbReference>
<name>A0A8H6Y9P8_9AGAR</name>
<dbReference type="NCBIfam" id="TIGR01493">
    <property type="entry name" value="HAD-SF-IA-v2"/>
    <property type="match status" value="1"/>
</dbReference>
<dbReference type="InterPro" id="IPR051540">
    <property type="entry name" value="S-2-haloacid_dehalogenase"/>
</dbReference>
<evidence type="ECO:0000256" key="1">
    <source>
        <dbReference type="ARBA" id="ARBA00022801"/>
    </source>
</evidence>
<dbReference type="OrthoDB" id="2363873at2759"/>
<keyword evidence="3" id="KW-1185">Reference proteome</keyword>